<dbReference type="SUPFAM" id="SSF56024">
    <property type="entry name" value="Phospholipase D/nuclease"/>
    <property type="match status" value="1"/>
</dbReference>
<dbReference type="PANTHER" id="PTHR21248">
    <property type="entry name" value="CARDIOLIPIN SYNTHASE"/>
    <property type="match status" value="1"/>
</dbReference>
<accession>A0A830FRN7</accession>
<dbReference type="RefSeq" id="WP_188853796.1">
    <property type="nucleotide sequence ID" value="NZ_BMON01000005.1"/>
</dbReference>
<name>A0A830FRN7_HALAR</name>
<dbReference type="PANTHER" id="PTHR21248:SF22">
    <property type="entry name" value="PHOSPHOLIPASE D"/>
    <property type="match status" value="1"/>
</dbReference>
<dbReference type="EMBL" id="BMON01000005">
    <property type="protein sequence ID" value="GGM50603.1"/>
    <property type="molecule type" value="Genomic_DNA"/>
</dbReference>
<evidence type="ECO:0000259" key="1">
    <source>
        <dbReference type="PROSITE" id="PS50035"/>
    </source>
</evidence>
<dbReference type="Proteomes" id="UP000656367">
    <property type="component" value="Unassembled WGS sequence"/>
</dbReference>
<comment type="caution">
    <text evidence="2">The sequence shown here is derived from an EMBL/GenBank/DDBJ whole genome shotgun (WGS) entry which is preliminary data.</text>
</comment>
<protein>
    <recommendedName>
        <fullName evidence="1">PLD phosphodiesterase domain-containing protein</fullName>
    </recommendedName>
</protein>
<dbReference type="OrthoDB" id="260239at2157"/>
<feature type="domain" description="PLD phosphodiesterase" evidence="1">
    <location>
        <begin position="216"/>
        <end position="243"/>
    </location>
</feature>
<reference evidence="2" key="2">
    <citation type="submission" date="2020-09" db="EMBL/GenBank/DDBJ databases">
        <authorList>
            <person name="Sun Q."/>
            <person name="Ohkuma M."/>
        </authorList>
    </citation>
    <scope>NUCLEOTIDE SEQUENCE</scope>
    <source>
        <strain evidence="2">JCM 15759</strain>
    </source>
</reference>
<dbReference type="PROSITE" id="PS50035">
    <property type="entry name" value="PLD"/>
    <property type="match status" value="1"/>
</dbReference>
<dbReference type="Pfam" id="PF13091">
    <property type="entry name" value="PLDc_2"/>
    <property type="match status" value="1"/>
</dbReference>
<dbReference type="InterPro" id="IPR001736">
    <property type="entry name" value="PLipase_D/transphosphatidylase"/>
</dbReference>
<dbReference type="AlphaFoldDB" id="A0A830FRN7"/>
<proteinExistence type="predicted"/>
<dbReference type="GO" id="GO:0030572">
    <property type="term" value="F:phosphatidyltransferase activity"/>
    <property type="evidence" value="ECO:0007669"/>
    <property type="project" value="UniProtKB-ARBA"/>
</dbReference>
<evidence type="ECO:0000313" key="2">
    <source>
        <dbReference type="EMBL" id="GGM50603.1"/>
    </source>
</evidence>
<dbReference type="InterPro" id="IPR025202">
    <property type="entry name" value="PLD-like_dom"/>
</dbReference>
<sequence>MSLTIPAEFIQSLRAHDIDPIVFCTHLIHTAARNDGSVTPKQTADEFSIHDEAADRLHDLASEFELVEYTSAQTSRVSVNQTTVTEFIQFLSYFGKYATKSEIELLAEDRVHDVELTVSVPDAFEDRSAELMARLTRFVRNAESELIVVTPFFTRFGVDAFVDYLAQATNRGVSVTVLTRDVTGGNDNAEHVQRIHETVTDAGNVRNLHLFEYDSDHGNLHAKALIADRERAYVGSANFTSYSLKSAIEIGLIVQGPAVDDLTDFFATVQASSDTKRLDRTVFQS</sequence>
<reference evidence="2" key="1">
    <citation type="journal article" date="2014" name="Int. J. Syst. Evol. Microbiol.">
        <title>Complete genome sequence of Corynebacterium casei LMG S-19264T (=DSM 44701T), isolated from a smear-ripened cheese.</title>
        <authorList>
            <consortium name="US DOE Joint Genome Institute (JGI-PGF)"/>
            <person name="Walter F."/>
            <person name="Albersmeier A."/>
            <person name="Kalinowski J."/>
            <person name="Ruckert C."/>
        </authorList>
    </citation>
    <scope>NUCLEOTIDE SEQUENCE</scope>
    <source>
        <strain evidence="2">JCM 15759</strain>
    </source>
</reference>
<organism evidence="2 3">
    <name type="scientific">Haloarcula argentinensis</name>
    <dbReference type="NCBI Taxonomy" id="43776"/>
    <lineage>
        <taxon>Archaea</taxon>
        <taxon>Methanobacteriati</taxon>
        <taxon>Methanobacteriota</taxon>
        <taxon>Stenosarchaea group</taxon>
        <taxon>Halobacteria</taxon>
        <taxon>Halobacteriales</taxon>
        <taxon>Haloarculaceae</taxon>
        <taxon>Haloarcula</taxon>
    </lineage>
</organism>
<dbReference type="CDD" id="cd00138">
    <property type="entry name" value="PLDc_SF"/>
    <property type="match status" value="1"/>
</dbReference>
<dbReference type="Gene3D" id="3.30.870.10">
    <property type="entry name" value="Endonuclease Chain A"/>
    <property type="match status" value="1"/>
</dbReference>
<evidence type="ECO:0000313" key="3">
    <source>
        <dbReference type="Proteomes" id="UP000656367"/>
    </source>
</evidence>
<dbReference type="GO" id="GO:0032049">
    <property type="term" value="P:cardiolipin biosynthetic process"/>
    <property type="evidence" value="ECO:0007669"/>
    <property type="project" value="UniProtKB-ARBA"/>
</dbReference>
<gene>
    <name evidence="2" type="ORF">GCM10009006_34660</name>
</gene>